<comment type="caution">
    <text evidence="2">The sequence shown here is derived from an EMBL/GenBank/DDBJ whole genome shotgun (WGS) entry which is preliminary data.</text>
</comment>
<accession>A0A444RND0</accession>
<dbReference type="PANTHER" id="PTHR36142:SF2">
    <property type="entry name" value="METALLO-HYDROLASE_OXIDOREDUCTASE SUPERFAMILY PROTEIN"/>
    <property type="match status" value="1"/>
</dbReference>
<feature type="compositionally biased region" description="Gly residues" evidence="1">
    <location>
        <begin position="111"/>
        <end position="121"/>
    </location>
</feature>
<dbReference type="Proteomes" id="UP000288725">
    <property type="component" value="Chromosome 3"/>
</dbReference>
<sequence>MEANRPNADMFNITDKTQWRAALQSARPVLIHLNADTTWLLQLPYPEGQTPPPGRSRFNLLIDPWLRGSQCDVASWFSRQWHVIASSVQTTDELDSLVASVERPDDDAGDEGGGGGGGKGRPGTFIDAVAISHEFTDHCHQETLLELPSSVPIIATTKAAKMVRAWGHFDTVTTTPHFSRDSKGWQDASRPPGLPSWLGISRIVTESNPLYFHSALMVTFETDAAGASGPEAVIYTPHGLQASDLASVKAAGVRTLALLHGLHSITLGSVRQLNLGALNGIRAVGESGARYWVATHDEVKRGKGLVAPLLKREQLTLQDAVEAEKQRLRGAEPACRFEDLGSGDALLLE</sequence>
<dbReference type="EMBL" id="RSDZ01000123">
    <property type="protein sequence ID" value="RXG42690.1"/>
    <property type="molecule type" value="Genomic_DNA"/>
</dbReference>
<evidence type="ECO:0008006" key="4">
    <source>
        <dbReference type="Google" id="ProtNLM"/>
    </source>
</evidence>
<dbReference type="PANTHER" id="PTHR36142">
    <property type="entry name" value="METALLO-HYDROLASE/OXIDOREDUCTASE SUPERFAMILY PROTEIN"/>
    <property type="match status" value="1"/>
</dbReference>
<evidence type="ECO:0000256" key="1">
    <source>
        <dbReference type="SAM" id="MobiDB-lite"/>
    </source>
</evidence>
<name>A0A444RND0_VERDA</name>
<gene>
    <name evidence="2" type="ORF">VDGE_03601</name>
</gene>
<protein>
    <recommendedName>
        <fullName evidence="4">Metallo-beta-lactamase domain-containing protein</fullName>
    </recommendedName>
</protein>
<feature type="region of interest" description="Disordered" evidence="1">
    <location>
        <begin position="101"/>
        <end position="123"/>
    </location>
</feature>
<evidence type="ECO:0000313" key="2">
    <source>
        <dbReference type="EMBL" id="RXG42690.1"/>
    </source>
</evidence>
<organism evidence="2 3">
    <name type="scientific">Verticillium dahliae</name>
    <name type="common">Verticillium wilt</name>
    <dbReference type="NCBI Taxonomy" id="27337"/>
    <lineage>
        <taxon>Eukaryota</taxon>
        <taxon>Fungi</taxon>
        <taxon>Dikarya</taxon>
        <taxon>Ascomycota</taxon>
        <taxon>Pezizomycotina</taxon>
        <taxon>Sordariomycetes</taxon>
        <taxon>Hypocreomycetidae</taxon>
        <taxon>Glomerellales</taxon>
        <taxon>Plectosphaerellaceae</taxon>
        <taxon>Verticillium</taxon>
    </lineage>
</organism>
<evidence type="ECO:0000313" key="3">
    <source>
        <dbReference type="Proteomes" id="UP000288725"/>
    </source>
</evidence>
<proteinExistence type="predicted"/>
<dbReference type="AlphaFoldDB" id="A0A444RND0"/>
<reference evidence="2 3" key="1">
    <citation type="submission" date="2018-12" db="EMBL/GenBank/DDBJ databases">
        <title>Genome of Verticillium dahliae isolate Getta Getta.</title>
        <authorList>
            <person name="Gardiner D.M."/>
        </authorList>
    </citation>
    <scope>NUCLEOTIDE SEQUENCE [LARGE SCALE GENOMIC DNA]</scope>
    <source>
        <strain evidence="2 3">Getta Getta</strain>
    </source>
</reference>
<dbReference type="Gene3D" id="3.60.15.10">
    <property type="entry name" value="Ribonuclease Z/Hydroxyacylglutathione hydrolase-like"/>
    <property type="match status" value="1"/>
</dbReference>
<dbReference type="InterPro" id="IPR036866">
    <property type="entry name" value="RibonucZ/Hydroxyglut_hydro"/>
</dbReference>